<keyword evidence="3" id="KW-0479">Metal-binding</keyword>
<keyword evidence="3" id="KW-0349">Heme</keyword>
<feature type="domain" description="Radical SAM core" evidence="4">
    <location>
        <begin position="1"/>
        <end position="227"/>
    </location>
</feature>
<dbReference type="InterPro" id="IPR034505">
    <property type="entry name" value="Coproporphyrinogen-III_oxidase"/>
</dbReference>
<gene>
    <name evidence="5" type="primary">hemW</name>
    <name evidence="5" type="ORF">N7603_04300</name>
</gene>
<protein>
    <recommendedName>
        <fullName evidence="2 3">Heme chaperone HemW</fullName>
    </recommendedName>
</protein>
<evidence type="ECO:0000256" key="3">
    <source>
        <dbReference type="RuleBase" id="RU364116"/>
    </source>
</evidence>
<comment type="subcellular location">
    <subcellularLocation>
        <location evidence="3">Cytoplasm</location>
    </subcellularLocation>
</comment>
<evidence type="ECO:0000313" key="6">
    <source>
        <dbReference type="Proteomes" id="UP001209076"/>
    </source>
</evidence>
<dbReference type="PROSITE" id="PS51918">
    <property type="entry name" value="RADICAL_SAM"/>
    <property type="match status" value="1"/>
</dbReference>
<comment type="caution">
    <text evidence="5">The sequence shown here is derived from an EMBL/GenBank/DDBJ whole genome shotgun (WGS) entry which is preliminary data.</text>
</comment>
<dbReference type="InterPro" id="IPR023404">
    <property type="entry name" value="rSAM_horseshoe"/>
</dbReference>
<sequence>MKGLYVHIPFCEHICFYCDFAKRVAKNREMIDEYLVHLKREFDQIPLSERHFDTVYIGGGTPSMLDLKQLTILFEMLKDLNPIEYTIEVNPESYTHEKGALFKQYGINRVSLGVQSFEQPILDYIGRKHDNGQVLYTLSDLNQQSITNVSIDLIFAIPGQTMDSIKYDLDIVSSLPIKHISYYSLILEEKTVFYHQYLKKQFRKADIDLEADMYEYIQMRLNTLGFEQYEISNFCKDGLKSNHNQLYWSMAPYIGIGAGAHGFDGKIRYQNHRLLTKYYESFIESSYEETLAQRQSDTLIFGLRRLEGIHIPSVESEFSIKLFENYPRLKYFIETGLVELVDNCLRLTSKGLLLGNQVFEVFL</sequence>
<name>A0ABT2PYR0_9MOLU</name>
<comment type="function">
    <text evidence="3">Probably acts as a heme chaperone, transferring heme to an unknown acceptor. Binds one molecule of heme per monomer, possibly covalently. Binds 1 [4Fe-4S] cluster. The cluster is coordinated with 3 cysteines and an exchangeable S-adenosyl-L-methionine.</text>
</comment>
<dbReference type="InterPro" id="IPR010723">
    <property type="entry name" value="HemN_C"/>
</dbReference>
<comment type="similarity">
    <text evidence="1">Belongs to the anaerobic coproporphyrinogen-III oxidase family. HemW subfamily.</text>
</comment>
<keyword evidence="3" id="KW-0411">Iron-sulfur</keyword>
<dbReference type="RefSeq" id="WP_262096127.1">
    <property type="nucleotide sequence ID" value="NZ_JAOEGN010000006.1"/>
</dbReference>
<dbReference type="NCBIfam" id="TIGR00539">
    <property type="entry name" value="hemN_rel"/>
    <property type="match status" value="1"/>
</dbReference>
<dbReference type="InterPro" id="IPR004559">
    <property type="entry name" value="HemW-like"/>
</dbReference>
<dbReference type="Gene3D" id="3.80.30.20">
    <property type="entry name" value="tm_1862 like domain"/>
    <property type="match status" value="1"/>
</dbReference>
<dbReference type="Pfam" id="PF06969">
    <property type="entry name" value="HemN_C"/>
    <property type="match status" value="1"/>
</dbReference>
<keyword evidence="3" id="KW-0143">Chaperone</keyword>
<keyword evidence="3" id="KW-0004">4Fe-4S</keyword>
<dbReference type="Proteomes" id="UP001209076">
    <property type="component" value="Unassembled WGS sequence"/>
</dbReference>
<keyword evidence="6" id="KW-1185">Reference proteome</keyword>
<organism evidence="5 6">
    <name type="scientific">Paracholeplasma vituli</name>
    <dbReference type="NCBI Taxonomy" id="69473"/>
    <lineage>
        <taxon>Bacteria</taxon>
        <taxon>Bacillati</taxon>
        <taxon>Mycoplasmatota</taxon>
        <taxon>Mollicutes</taxon>
        <taxon>Acholeplasmatales</taxon>
        <taxon>Acholeplasmataceae</taxon>
        <taxon>Paracholeplasma</taxon>
    </lineage>
</organism>
<dbReference type="Pfam" id="PF04055">
    <property type="entry name" value="Radical_SAM"/>
    <property type="match status" value="1"/>
</dbReference>
<dbReference type="InterPro" id="IPR058240">
    <property type="entry name" value="rSAM_sf"/>
</dbReference>
<evidence type="ECO:0000256" key="1">
    <source>
        <dbReference type="ARBA" id="ARBA00006100"/>
    </source>
</evidence>
<keyword evidence="3" id="KW-0949">S-adenosyl-L-methionine</keyword>
<dbReference type="SFLD" id="SFLDS00029">
    <property type="entry name" value="Radical_SAM"/>
    <property type="match status" value="1"/>
</dbReference>
<proteinExistence type="inferred from homology"/>
<dbReference type="SMART" id="SM00729">
    <property type="entry name" value="Elp3"/>
    <property type="match status" value="1"/>
</dbReference>
<dbReference type="InterPro" id="IPR006638">
    <property type="entry name" value="Elp3/MiaA/NifB-like_rSAM"/>
</dbReference>
<reference evidence="6" key="1">
    <citation type="submission" date="2023-07" db="EMBL/GenBank/DDBJ databases">
        <title>Novel Mycoplasma species identified in domestic and wild animals.</title>
        <authorList>
            <person name="Volokhov D.V."/>
            <person name="Furtak V.A."/>
            <person name="Zagorodnyaya T.A."/>
        </authorList>
    </citation>
    <scope>NUCLEOTIDE SEQUENCE [LARGE SCALE GENOMIC DNA]</scope>
    <source>
        <strain evidence="6">92-19</strain>
    </source>
</reference>
<keyword evidence="3" id="KW-0408">Iron</keyword>
<dbReference type="EMBL" id="JAOEGN010000006">
    <property type="protein sequence ID" value="MCU0104872.1"/>
    <property type="molecule type" value="Genomic_DNA"/>
</dbReference>
<dbReference type="SUPFAM" id="SSF102114">
    <property type="entry name" value="Radical SAM enzymes"/>
    <property type="match status" value="1"/>
</dbReference>
<evidence type="ECO:0000259" key="4">
    <source>
        <dbReference type="PROSITE" id="PS51918"/>
    </source>
</evidence>
<dbReference type="PANTHER" id="PTHR13932:SF5">
    <property type="entry name" value="RADICAL S-ADENOSYL METHIONINE DOMAIN-CONTAINING PROTEIN 1, MITOCHONDRIAL"/>
    <property type="match status" value="1"/>
</dbReference>
<dbReference type="SFLD" id="SFLDF00562">
    <property type="entry name" value="HemN-like__clustered_with_heat"/>
    <property type="match status" value="1"/>
</dbReference>
<dbReference type="SFLD" id="SFLDG01065">
    <property type="entry name" value="anaerobic_coproporphyrinogen-I"/>
    <property type="match status" value="1"/>
</dbReference>
<evidence type="ECO:0000313" key="5">
    <source>
        <dbReference type="EMBL" id="MCU0104872.1"/>
    </source>
</evidence>
<dbReference type="InterPro" id="IPR007197">
    <property type="entry name" value="rSAM"/>
</dbReference>
<dbReference type="SFLD" id="SFLDG01082">
    <property type="entry name" value="B12-binding_domain_containing"/>
    <property type="match status" value="1"/>
</dbReference>
<dbReference type="PANTHER" id="PTHR13932">
    <property type="entry name" value="COPROPORPHYRINIGEN III OXIDASE"/>
    <property type="match status" value="1"/>
</dbReference>
<accession>A0ABT2PYR0</accession>
<keyword evidence="3" id="KW-0963">Cytoplasm</keyword>
<evidence type="ECO:0000256" key="2">
    <source>
        <dbReference type="ARBA" id="ARBA00017228"/>
    </source>
</evidence>